<keyword evidence="3" id="KW-1185">Reference proteome</keyword>
<dbReference type="EMBL" id="CP089984">
    <property type="protein sequence ID" value="WXB19973.1"/>
    <property type="molecule type" value="Genomic_DNA"/>
</dbReference>
<dbReference type="Pfam" id="PF03283">
    <property type="entry name" value="PAE"/>
    <property type="match status" value="1"/>
</dbReference>
<name>A0ABZ2MBS5_9BACT</name>
<evidence type="ECO:0000313" key="2">
    <source>
        <dbReference type="EMBL" id="WXB19973.1"/>
    </source>
</evidence>
<feature type="compositionally biased region" description="Gly residues" evidence="1">
    <location>
        <begin position="12"/>
        <end position="31"/>
    </location>
</feature>
<organism evidence="2 3">
    <name type="scientific">Pendulispora albinea</name>
    <dbReference type="NCBI Taxonomy" id="2741071"/>
    <lineage>
        <taxon>Bacteria</taxon>
        <taxon>Pseudomonadati</taxon>
        <taxon>Myxococcota</taxon>
        <taxon>Myxococcia</taxon>
        <taxon>Myxococcales</taxon>
        <taxon>Sorangiineae</taxon>
        <taxon>Pendulisporaceae</taxon>
        <taxon>Pendulispora</taxon>
    </lineage>
</organism>
<dbReference type="RefSeq" id="WP_394829573.1">
    <property type="nucleotide sequence ID" value="NZ_CP089984.1"/>
</dbReference>
<sequence>MDSGIQPFDSDGQGGGNRADGGGGRDGGGSPGPTCEPFTPGEAVQAPANSWTWIGVPEAKCRNGSSSGFGVRLKPGSKKLFIYLQGGGACFNGTTCLGNPSAFGASNFTGWKGTQGNAGIMNDGNANNPVKDWNAVFVPYCSGDIFNGSAPSSNVPGGGPRDQAFLGVSNTLAYLKRIVPTFPEVDQVLLTGSSAGGFGAASNYDRVAQAFCPRPVVMVDDAGPVMSDTYLAPCLQKRFRSVWNLTAGLPAGCAACTDPVTGGGLVNAVPFLTAKYPRGRFGLISGDQDSVIRLFMAFGNDDCRNVDGAPSDYDGAKFARGLADLRDKYLKPAPNAGTYYVGTTSHTFLASSAFYSTTVKGVPLTKWMGDLIKGEPPTHVAP</sequence>
<dbReference type="PANTHER" id="PTHR21562">
    <property type="entry name" value="NOTUM-RELATED"/>
    <property type="match status" value="1"/>
</dbReference>
<dbReference type="InterPro" id="IPR004963">
    <property type="entry name" value="PAE/NOTUM"/>
</dbReference>
<reference evidence="2 3" key="1">
    <citation type="submission" date="2021-12" db="EMBL/GenBank/DDBJ databases">
        <title>Discovery of the Pendulisporaceae a myxobacterial family with distinct sporulation behavior and unique specialized metabolism.</title>
        <authorList>
            <person name="Garcia R."/>
            <person name="Popoff A."/>
            <person name="Bader C.D."/>
            <person name="Loehr J."/>
            <person name="Walesch S."/>
            <person name="Walt C."/>
            <person name="Boldt J."/>
            <person name="Bunk B."/>
            <person name="Haeckl F.J.F.P.J."/>
            <person name="Gunesch A.P."/>
            <person name="Birkelbach J."/>
            <person name="Nuebel U."/>
            <person name="Pietschmann T."/>
            <person name="Bach T."/>
            <person name="Mueller R."/>
        </authorList>
    </citation>
    <scope>NUCLEOTIDE SEQUENCE [LARGE SCALE GENOMIC DNA]</scope>
    <source>
        <strain evidence="2 3">MSr11954</strain>
    </source>
</reference>
<dbReference type="Proteomes" id="UP001370348">
    <property type="component" value="Chromosome"/>
</dbReference>
<protein>
    <submittedName>
        <fullName evidence="2">Pectinacetylesterase family protein</fullName>
    </submittedName>
</protein>
<gene>
    <name evidence="2" type="ORF">LZC94_22460</name>
</gene>
<dbReference type="PANTHER" id="PTHR21562:SF83">
    <property type="entry name" value="PECTIN ACETYLESTERASE 4"/>
    <property type="match status" value="1"/>
</dbReference>
<evidence type="ECO:0000256" key="1">
    <source>
        <dbReference type="SAM" id="MobiDB-lite"/>
    </source>
</evidence>
<proteinExistence type="predicted"/>
<accession>A0ABZ2MBS5</accession>
<evidence type="ECO:0000313" key="3">
    <source>
        <dbReference type="Proteomes" id="UP001370348"/>
    </source>
</evidence>
<feature type="region of interest" description="Disordered" evidence="1">
    <location>
        <begin position="1"/>
        <end position="43"/>
    </location>
</feature>